<feature type="transmembrane region" description="Helical" evidence="1">
    <location>
        <begin position="54"/>
        <end position="74"/>
    </location>
</feature>
<reference evidence="3" key="1">
    <citation type="submission" date="2025-08" db="UniProtKB">
        <authorList>
            <consortium name="RefSeq"/>
        </authorList>
    </citation>
    <scope>IDENTIFICATION</scope>
    <source>
        <tissue evidence="3">Muscle</tissue>
    </source>
</reference>
<gene>
    <name evidence="3" type="primary">LOC106467916</name>
</gene>
<keyword evidence="2" id="KW-1185">Reference proteome</keyword>
<dbReference type="Proteomes" id="UP000694941">
    <property type="component" value="Unplaced"/>
</dbReference>
<evidence type="ECO:0000313" key="2">
    <source>
        <dbReference type="Proteomes" id="UP000694941"/>
    </source>
</evidence>
<organism evidence="2 3">
    <name type="scientific">Limulus polyphemus</name>
    <name type="common">Atlantic horseshoe crab</name>
    <dbReference type="NCBI Taxonomy" id="6850"/>
    <lineage>
        <taxon>Eukaryota</taxon>
        <taxon>Metazoa</taxon>
        <taxon>Ecdysozoa</taxon>
        <taxon>Arthropoda</taxon>
        <taxon>Chelicerata</taxon>
        <taxon>Merostomata</taxon>
        <taxon>Xiphosura</taxon>
        <taxon>Limulidae</taxon>
        <taxon>Limulus</taxon>
    </lineage>
</organism>
<protein>
    <submittedName>
        <fullName evidence="3">Uncharacterized protein LOC106467916</fullName>
    </submittedName>
</protein>
<dbReference type="RefSeq" id="XP_013783755.2">
    <property type="nucleotide sequence ID" value="XM_013928301.2"/>
</dbReference>
<keyword evidence="1" id="KW-0812">Transmembrane</keyword>
<evidence type="ECO:0000256" key="1">
    <source>
        <dbReference type="SAM" id="Phobius"/>
    </source>
</evidence>
<evidence type="ECO:0000313" key="3">
    <source>
        <dbReference type="RefSeq" id="XP_013783755.2"/>
    </source>
</evidence>
<feature type="transmembrane region" description="Helical" evidence="1">
    <location>
        <begin position="21"/>
        <end position="48"/>
    </location>
</feature>
<keyword evidence="1" id="KW-1133">Transmembrane helix</keyword>
<proteinExistence type="predicted"/>
<dbReference type="GeneID" id="106467916"/>
<keyword evidence="1" id="KW-0472">Membrane</keyword>
<sequence length="248" mass="27271">MILKLRHSNCRLCRRNAFLTVCILFSEGLIAVGIVLLLTSVVLTTLYYVFRWDYTLMATGTTLVVSGVVLRLAIITRINKLGFQVHGFRGYPEGSGDFHAIYHPAASSSCNTMSETSVESSCSSSSDLPTIPECHYLSAGSPRVLLPLTYSNPTTTVLSTRDPSLCSTGHDKGTKINLRMDAPPPTYAEVVQCFKKNVNETNIDTDCYSVQSTMGSTDSKSQIELPIVEESNDKILKTSYEYDNISLD</sequence>
<name>A0ABM1BKF0_LIMPO</name>
<accession>A0ABM1BKF0</accession>